<gene>
    <name evidence="1" type="ORF">E2C01_080338</name>
</gene>
<name>A0A5B7IVT6_PORTR</name>
<evidence type="ECO:0000313" key="1">
    <source>
        <dbReference type="EMBL" id="MPC85557.1"/>
    </source>
</evidence>
<proteinExistence type="predicted"/>
<accession>A0A5B7IVT6</accession>
<dbReference type="AlphaFoldDB" id="A0A5B7IVT6"/>
<reference evidence="1 2" key="1">
    <citation type="submission" date="2019-05" db="EMBL/GenBank/DDBJ databases">
        <title>Another draft genome of Portunus trituberculatus and its Hox gene families provides insights of decapod evolution.</title>
        <authorList>
            <person name="Jeong J.-H."/>
            <person name="Song I."/>
            <person name="Kim S."/>
            <person name="Choi T."/>
            <person name="Kim D."/>
            <person name="Ryu S."/>
            <person name="Kim W."/>
        </authorList>
    </citation>
    <scope>NUCLEOTIDE SEQUENCE [LARGE SCALE GENOMIC DNA]</scope>
    <source>
        <tissue evidence="1">Muscle</tissue>
    </source>
</reference>
<keyword evidence="2" id="KW-1185">Reference proteome</keyword>
<protein>
    <submittedName>
        <fullName evidence="1">Uncharacterized protein</fullName>
    </submittedName>
</protein>
<sequence>MEGRRADVYLHPLKNALCCSFPVILLLPGSVYFPLLSFCSARSCLSLMESHSTFPDHVPPRSTPSLAAVDDEVIHGQE</sequence>
<dbReference type="EMBL" id="VSRR010068804">
    <property type="protein sequence ID" value="MPC85557.1"/>
    <property type="molecule type" value="Genomic_DNA"/>
</dbReference>
<comment type="caution">
    <text evidence="1">The sequence shown here is derived from an EMBL/GenBank/DDBJ whole genome shotgun (WGS) entry which is preliminary data.</text>
</comment>
<organism evidence="1 2">
    <name type="scientific">Portunus trituberculatus</name>
    <name type="common">Swimming crab</name>
    <name type="synonym">Neptunus trituberculatus</name>
    <dbReference type="NCBI Taxonomy" id="210409"/>
    <lineage>
        <taxon>Eukaryota</taxon>
        <taxon>Metazoa</taxon>
        <taxon>Ecdysozoa</taxon>
        <taxon>Arthropoda</taxon>
        <taxon>Crustacea</taxon>
        <taxon>Multicrustacea</taxon>
        <taxon>Malacostraca</taxon>
        <taxon>Eumalacostraca</taxon>
        <taxon>Eucarida</taxon>
        <taxon>Decapoda</taxon>
        <taxon>Pleocyemata</taxon>
        <taxon>Brachyura</taxon>
        <taxon>Eubrachyura</taxon>
        <taxon>Portunoidea</taxon>
        <taxon>Portunidae</taxon>
        <taxon>Portuninae</taxon>
        <taxon>Portunus</taxon>
    </lineage>
</organism>
<dbReference type="Proteomes" id="UP000324222">
    <property type="component" value="Unassembled WGS sequence"/>
</dbReference>
<evidence type="ECO:0000313" key="2">
    <source>
        <dbReference type="Proteomes" id="UP000324222"/>
    </source>
</evidence>